<protein>
    <submittedName>
        <fullName evidence="1">Uncharacterized protein</fullName>
    </submittedName>
</protein>
<sequence length="159" mass="18200">MQIVFSLSKVSEDLLWTRYSEHLNPLEIKHMCKKIFGADVDTSKSPIGMLKSRTGELHFVPSGEDGVICIYNDRVLKQASDFVNFMKPMPVKTPFGAGDFYLAIEGDNRKLSYLVWSKMKDQLVFFPNVDALEDYYQTLAVTPGVDRMKSYPSRRIYGQ</sequence>
<accession>A0A384ZWI5</accession>
<reference evidence="1 2" key="1">
    <citation type="journal article" date="2018" name="Front. Microbiol.">
        <title>Jumbo Bacteriophages Are Represented Within an Increasing Diversity of Environmental Viruses Infecting the Emerging Phytopathogen, Dickeya solani.</title>
        <authorList>
            <person name="Day A.W."/>
            <person name="Ahn J."/>
            <person name="Salmond G.P.C."/>
        </authorList>
    </citation>
    <scope>NUCLEOTIDE SEQUENCE [LARGE SCALE GENOMIC DNA]</scope>
</reference>
<proteinExistence type="predicted"/>
<organism evidence="1 2">
    <name type="scientific">Dickeya phage vB_DsoM_JA13</name>
    <dbReference type="NCBI Taxonomy" id="2283030"/>
    <lineage>
        <taxon>Viruses</taxon>
        <taxon>Duplodnaviria</taxon>
        <taxon>Heunggongvirae</taxon>
        <taxon>Uroviricota</taxon>
        <taxon>Caudoviricetes</taxon>
        <taxon>Salmondvirus</taxon>
        <taxon>Salmondvirus JA11</taxon>
    </lineage>
</organism>
<dbReference type="Proteomes" id="UP000263742">
    <property type="component" value="Segment"/>
</dbReference>
<dbReference type="EMBL" id="MH460460">
    <property type="protein sequence ID" value="AXG66594.1"/>
    <property type="molecule type" value="Genomic_DNA"/>
</dbReference>
<gene>
    <name evidence="1" type="ORF">JA13_191</name>
</gene>
<evidence type="ECO:0000313" key="2">
    <source>
        <dbReference type="Proteomes" id="UP000263742"/>
    </source>
</evidence>
<name>A0A384ZWI5_9CAUD</name>
<evidence type="ECO:0000313" key="1">
    <source>
        <dbReference type="EMBL" id="AXG66594.1"/>
    </source>
</evidence>